<reference evidence="2 3" key="1">
    <citation type="submission" date="2024-03" db="EMBL/GenBank/DDBJ databases">
        <title>Mouse gut bacterial collection (mGBC) of GemPharmatech.</title>
        <authorList>
            <person name="He Y."/>
            <person name="Dong L."/>
            <person name="Wu D."/>
            <person name="Gao X."/>
            <person name="Lin Z."/>
        </authorList>
    </citation>
    <scope>NUCLEOTIDE SEQUENCE [LARGE SCALE GENOMIC DNA]</scope>
    <source>
        <strain evidence="2 3">54-13</strain>
    </source>
</reference>
<gene>
    <name evidence="2" type="ORF">AAK873_04195</name>
</gene>
<evidence type="ECO:0000313" key="3">
    <source>
        <dbReference type="Proteomes" id="UP001565200"/>
    </source>
</evidence>
<evidence type="ECO:0000313" key="2">
    <source>
        <dbReference type="EMBL" id="MEY8244822.1"/>
    </source>
</evidence>
<feature type="domain" description="PASTA" evidence="1">
    <location>
        <begin position="91"/>
        <end position="161"/>
    </location>
</feature>
<keyword evidence="3" id="KW-1185">Reference proteome</keyword>
<organism evidence="2 3">
    <name type="scientific">Heminiphilus faecis</name>
    <dbReference type="NCBI Taxonomy" id="2601703"/>
    <lineage>
        <taxon>Bacteria</taxon>
        <taxon>Pseudomonadati</taxon>
        <taxon>Bacteroidota</taxon>
        <taxon>Bacteroidia</taxon>
        <taxon>Bacteroidales</taxon>
        <taxon>Muribaculaceae</taxon>
        <taxon>Heminiphilus</taxon>
    </lineage>
</organism>
<proteinExistence type="predicted"/>
<dbReference type="SUPFAM" id="SSF54184">
    <property type="entry name" value="Penicillin-binding protein 2x (pbp-2x), c-terminal domain"/>
    <property type="match status" value="1"/>
</dbReference>
<dbReference type="EMBL" id="JBCLPP010000008">
    <property type="protein sequence ID" value="MEY8244822.1"/>
    <property type="molecule type" value="Genomic_DNA"/>
</dbReference>
<sequence>MFIAGCGVVWITLVALDVWTGHGKYEVVPNMRGLTYNQASAALAAAGLNVELSDSIYDEHTQPGTVLDQSPRPNTKVKPNRVVYLTVNAFSPKMVSVPNLADMSLRQARSMLEGIGIKHIKEHYVPSEYRDLVLGAKFNGISLQPGARIPASATVTIEVGGGLPDEDDSIAVAEAMSDDLEASELDIN</sequence>
<protein>
    <submittedName>
        <fullName evidence="2">PASTA domain-containing protein</fullName>
    </submittedName>
</protein>
<dbReference type="InterPro" id="IPR005543">
    <property type="entry name" value="PASTA_dom"/>
</dbReference>
<dbReference type="Pfam" id="PF03793">
    <property type="entry name" value="PASTA"/>
    <property type="match status" value="2"/>
</dbReference>
<accession>A0ABV4CYS0</accession>
<dbReference type="PROSITE" id="PS51178">
    <property type="entry name" value="PASTA"/>
    <property type="match status" value="2"/>
</dbReference>
<dbReference type="SMART" id="SM00740">
    <property type="entry name" value="PASTA"/>
    <property type="match status" value="2"/>
</dbReference>
<dbReference type="CDD" id="cd06577">
    <property type="entry name" value="PASTA_pknB"/>
    <property type="match status" value="1"/>
</dbReference>
<evidence type="ECO:0000259" key="1">
    <source>
        <dbReference type="PROSITE" id="PS51178"/>
    </source>
</evidence>
<dbReference type="Proteomes" id="UP001565200">
    <property type="component" value="Unassembled WGS sequence"/>
</dbReference>
<name>A0ABV4CYS0_9BACT</name>
<comment type="caution">
    <text evidence="2">The sequence shown here is derived from an EMBL/GenBank/DDBJ whole genome shotgun (WGS) entry which is preliminary data.</text>
</comment>
<feature type="domain" description="PASTA" evidence="1">
    <location>
        <begin position="24"/>
        <end position="89"/>
    </location>
</feature>
<dbReference type="Gene3D" id="3.30.10.20">
    <property type="match status" value="2"/>
</dbReference>
<dbReference type="RefSeq" id="WP_369863255.1">
    <property type="nucleotide sequence ID" value="NZ_JBCLPP010000008.1"/>
</dbReference>